<dbReference type="PANTHER" id="PTHR13255">
    <property type="entry name" value="ATAXIN-10"/>
    <property type="match status" value="1"/>
</dbReference>
<evidence type="ECO:0000256" key="8">
    <source>
        <dbReference type="SAM" id="MobiDB-lite"/>
    </source>
</evidence>
<protein>
    <recommendedName>
        <fullName evidence="5">Ataxin-10 homolog</fullName>
    </recommendedName>
    <alternativeName>
        <fullName evidence="6">Copper transport protein 86</fullName>
    </alternativeName>
</protein>
<evidence type="ECO:0000313" key="10">
    <source>
        <dbReference type="EMBL" id="TBU27235.1"/>
    </source>
</evidence>
<dbReference type="PROSITE" id="PS50176">
    <property type="entry name" value="ARM_REPEAT"/>
    <property type="match status" value="1"/>
</dbReference>
<comment type="similarity">
    <text evidence="1">Belongs to the ataxin-10 family.</text>
</comment>
<feature type="region of interest" description="Disordered" evidence="8">
    <location>
        <begin position="361"/>
        <end position="388"/>
    </location>
</feature>
<dbReference type="Gene3D" id="1.25.10.10">
    <property type="entry name" value="Leucine-rich Repeat Variant"/>
    <property type="match status" value="1"/>
</dbReference>
<dbReference type="GO" id="GO:0005829">
    <property type="term" value="C:cytosol"/>
    <property type="evidence" value="ECO:0007669"/>
    <property type="project" value="TreeGrafter"/>
</dbReference>
<proteinExistence type="inferred from homology"/>
<dbReference type="InterPro" id="IPR011989">
    <property type="entry name" value="ARM-like"/>
</dbReference>
<keyword evidence="2" id="KW-0132">Cell division</keyword>
<feature type="compositionally biased region" description="Polar residues" evidence="8">
    <location>
        <begin position="365"/>
        <end position="388"/>
    </location>
</feature>
<reference evidence="10" key="1">
    <citation type="submission" date="2019-01" db="EMBL/GenBank/DDBJ databases">
        <title>Draft genome sequences of three monokaryotic isolates of the white-rot basidiomycete fungus Dichomitus squalens.</title>
        <authorList>
            <consortium name="DOE Joint Genome Institute"/>
            <person name="Lopez S.C."/>
            <person name="Andreopoulos B."/>
            <person name="Pangilinan J."/>
            <person name="Lipzen A."/>
            <person name="Riley R."/>
            <person name="Ahrendt S."/>
            <person name="Ng V."/>
            <person name="Barry K."/>
            <person name="Daum C."/>
            <person name="Grigoriev I.V."/>
            <person name="Hilden K.S."/>
            <person name="Makela M.R."/>
            <person name="de Vries R.P."/>
        </authorList>
    </citation>
    <scope>NUCLEOTIDE SEQUENCE [LARGE SCALE GENOMIC DNA]</scope>
    <source>
        <strain evidence="10">OM18370.1</strain>
    </source>
</reference>
<dbReference type="InterPro" id="IPR016024">
    <property type="entry name" value="ARM-type_fold"/>
</dbReference>
<feature type="repeat" description="ARM" evidence="7">
    <location>
        <begin position="428"/>
        <end position="470"/>
    </location>
</feature>
<dbReference type="AlphaFoldDB" id="A0A4Q9MIJ8"/>
<dbReference type="PANTHER" id="PTHR13255:SF0">
    <property type="entry name" value="ATAXIN-10"/>
    <property type="match status" value="1"/>
</dbReference>
<evidence type="ECO:0000256" key="5">
    <source>
        <dbReference type="ARBA" id="ARBA00044801"/>
    </source>
</evidence>
<organism evidence="10">
    <name type="scientific">Dichomitus squalens</name>
    <dbReference type="NCBI Taxonomy" id="114155"/>
    <lineage>
        <taxon>Eukaryota</taxon>
        <taxon>Fungi</taxon>
        <taxon>Dikarya</taxon>
        <taxon>Basidiomycota</taxon>
        <taxon>Agaricomycotina</taxon>
        <taxon>Agaricomycetes</taxon>
        <taxon>Polyporales</taxon>
        <taxon>Polyporaceae</taxon>
        <taxon>Dichomitus</taxon>
    </lineage>
</organism>
<dbReference type="InterPro" id="IPR019156">
    <property type="entry name" value="Ataxin-10_domain"/>
</dbReference>
<gene>
    <name evidence="10" type="ORF">BD311DRAFT_779023</name>
</gene>
<dbReference type="SUPFAM" id="SSF48371">
    <property type="entry name" value="ARM repeat"/>
    <property type="match status" value="1"/>
</dbReference>
<dbReference type="Pfam" id="PF09759">
    <property type="entry name" value="Atx10homo_assoc"/>
    <property type="match status" value="1"/>
</dbReference>
<evidence type="ECO:0000256" key="2">
    <source>
        <dbReference type="ARBA" id="ARBA00022618"/>
    </source>
</evidence>
<evidence type="ECO:0000259" key="9">
    <source>
        <dbReference type="Pfam" id="PF09759"/>
    </source>
</evidence>
<sequence>METCVSLAKFTRNLVAQNPANQVRALEVEPAIRSLVFRYTTYSATQDPTSYPITRVLTQTLSNIVTSNDYVAQALWTTYLNLPEEQLILTRLFASPDAQTVLVAFVFVLNCIHESRPRIEQLAGSPRGPRTCFGFLDRMASLFEAEESSAEGRAFDLGYEIFTRVIEAGLVPTLYRSLTVEDEPITPHQTTLLKMVDSFLHNSESAYELSSRRHDPDGRYLLDMLTERFLALSRYTQDSIQRALGAYIFFVHESPTHYSADTHSNESAPLQELDLLLPKVCEALVLVTQCLTTITLRAEETATARSLPSRTDDEVAAHLSSNPLIVISAMFLDHGVVDSLVETLRLVDTFVPRITYGKVVRRPTAPNQQESHSTSEAASSDGTRSMSPNPELIRAAQAFAHVKRDLVRLLGIVASQNRAVQDRVRESGGLPVVMNLCVVDDYNPYLREHATFALRNLLSGNPESQAVVDAIQPVGKWNEDKVLQELRSVR</sequence>
<evidence type="ECO:0000256" key="3">
    <source>
        <dbReference type="ARBA" id="ARBA00023306"/>
    </source>
</evidence>
<comment type="function">
    <text evidence="4">May play a role in the regulation of cytokinesis.</text>
</comment>
<dbReference type="Proteomes" id="UP000292957">
    <property type="component" value="Unassembled WGS sequence"/>
</dbReference>
<dbReference type="EMBL" id="ML143434">
    <property type="protein sequence ID" value="TBU27235.1"/>
    <property type="molecule type" value="Genomic_DNA"/>
</dbReference>
<dbReference type="GO" id="GO:0051301">
    <property type="term" value="P:cell division"/>
    <property type="evidence" value="ECO:0007669"/>
    <property type="project" value="UniProtKB-KW"/>
</dbReference>
<evidence type="ECO:0000256" key="7">
    <source>
        <dbReference type="PROSITE-ProRule" id="PRU00259"/>
    </source>
</evidence>
<evidence type="ECO:0000256" key="6">
    <source>
        <dbReference type="ARBA" id="ARBA00044805"/>
    </source>
</evidence>
<dbReference type="OrthoDB" id="379794at2759"/>
<accession>A0A4Q9MIJ8</accession>
<dbReference type="InterPro" id="IPR000225">
    <property type="entry name" value="Armadillo"/>
</dbReference>
<name>A0A4Q9MIJ8_9APHY</name>
<feature type="domain" description="Ataxin-10" evidence="9">
    <location>
        <begin position="402"/>
        <end position="486"/>
    </location>
</feature>
<keyword evidence="3" id="KW-0131">Cell cycle</keyword>
<evidence type="ECO:0000256" key="1">
    <source>
        <dbReference type="ARBA" id="ARBA00008384"/>
    </source>
</evidence>
<dbReference type="InterPro" id="IPR051374">
    <property type="entry name" value="Ataxin-10/CTR86_families"/>
</dbReference>
<evidence type="ECO:0000256" key="4">
    <source>
        <dbReference type="ARBA" id="ARBA00044746"/>
    </source>
</evidence>